<name>A0A0C9V9C1_SPHS4</name>
<dbReference type="HOGENOM" id="CLU_2147453_0_0_1"/>
<evidence type="ECO:0000313" key="3">
    <source>
        <dbReference type="Proteomes" id="UP000054279"/>
    </source>
</evidence>
<dbReference type="AlphaFoldDB" id="A0A0C9V9C1"/>
<evidence type="ECO:0000313" key="2">
    <source>
        <dbReference type="EMBL" id="KIJ34075.1"/>
    </source>
</evidence>
<proteinExistence type="predicted"/>
<organism evidence="2 3">
    <name type="scientific">Sphaerobolus stellatus (strain SS14)</name>
    <dbReference type="NCBI Taxonomy" id="990650"/>
    <lineage>
        <taxon>Eukaryota</taxon>
        <taxon>Fungi</taxon>
        <taxon>Dikarya</taxon>
        <taxon>Basidiomycota</taxon>
        <taxon>Agaricomycotina</taxon>
        <taxon>Agaricomycetes</taxon>
        <taxon>Phallomycetidae</taxon>
        <taxon>Geastrales</taxon>
        <taxon>Sphaerobolaceae</taxon>
        <taxon>Sphaerobolus</taxon>
    </lineage>
</organism>
<gene>
    <name evidence="2" type="ORF">M422DRAFT_263869</name>
</gene>
<reference evidence="2 3" key="1">
    <citation type="submission" date="2014-06" db="EMBL/GenBank/DDBJ databases">
        <title>Evolutionary Origins and Diversification of the Mycorrhizal Mutualists.</title>
        <authorList>
            <consortium name="DOE Joint Genome Institute"/>
            <consortium name="Mycorrhizal Genomics Consortium"/>
            <person name="Kohler A."/>
            <person name="Kuo A."/>
            <person name="Nagy L.G."/>
            <person name="Floudas D."/>
            <person name="Copeland A."/>
            <person name="Barry K.W."/>
            <person name="Cichocki N."/>
            <person name="Veneault-Fourrey C."/>
            <person name="LaButti K."/>
            <person name="Lindquist E.A."/>
            <person name="Lipzen A."/>
            <person name="Lundell T."/>
            <person name="Morin E."/>
            <person name="Murat C."/>
            <person name="Riley R."/>
            <person name="Ohm R."/>
            <person name="Sun H."/>
            <person name="Tunlid A."/>
            <person name="Henrissat B."/>
            <person name="Grigoriev I.V."/>
            <person name="Hibbett D.S."/>
            <person name="Martin F."/>
        </authorList>
    </citation>
    <scope>NUCLEOTIDE SEQUENCE [LARGE SCALE GENOMIC DNA]</scope>
    <source>
        <strain evidence="2 3">SS14</strain>
    </source>
</reference>
<dbReference type="EMBL" id="KN837204">
    <property type="protein sequence ID" value="KIJ34075.1"/>
    <property type="molecule type" value="Genomic_DNA"/>
</dbReference>
<sequence length="112" mass="11960">MPIRKPHIPNFIKKLFKRPPNSHPDSKSSSDPVSHGIGGNAVGSTNEEMPQPAGMPQESNLHERSNSAQQPSPADLPDRHAKATGALGKATNALSNMVKNMVVLCSMHQGMS</sequence>
<keyword evidence="3" id="KW-1185">Reference proteome</keyword>
<feature type="region of interest" description="Disordered" evidence="1">
    <location>
        <begin position="1"/>
        <end position="88"/>
    </location>
</feature>
<protein>
    <submittedName>
        <fullName evidence="2">Uncharacterized protein</fullName>
    </submittedName>
</protein>
<accession>A0A0C9V9C1</accession>
<dbReference type="Proteomes" id="UP000054279">
    <property type="component" value="Unassembled WGS sequence"/>
</dbReference>
<evidence type="ECO:0000256" key="1">
    <source>
        <dbReference type="SAM" id="MobiDB-lite"/>
    </source>
</evidence>